<gene>
    <name evidence="7" type="ORF">CHGG_09579</name>
</gene>
<dbReference type="GO" id="GO:0051539">
    <property type="term" value="F:4 iron, 4 sulfur cluster binding"/>
    <property type="evidence" value="ECO:0007669"/>
    <property type="project" value="UniProtKB-KW"/>
</dbReference>
<proteinExistence type="predicted"/>
<reference evidence="8" key="1">
    <citation type="journal article" date="2015" name="Genome Announc.">
        <title>Draft genome sequence of the cellulolytic fungus Chaetomium globosum.</title>
        <authorList>
            <person name="Cuomo C.A."/>
            <person name="Untereiner W.A."/>
            <person name="Ma L.-J."/>
            <person name="Grabherr M."/>
            <person name="Birren B.W."/>
        </authorList>
    </citation>
    <scope>NUCLEOTIDE SEQUENCE [LARGE SCALE GENOMIC DNA]</scope>
    <source>
        <strain evidence="8">ATCC 6205 / CBS 148.51 / DSM 1962 / NBRC 6347 / NRRL 1970</strain>
    </source>
</reference>
<evidence type="ECO:0000256" key="3">
    <source>
        <dbReference type="ARBA" id="ARBA00023004"/>
    </source>
</evidence>
<name>Q2GR25_CHAGB</name>
<dbReference type="RefSeq" id="XP_001227506.1">
    <property type="nucleotide sequence ID" value="XM_001227505.1"/>
</dbReference>
<evidence type="ECO:0000256" key="5">
    <source>
        <dbReference type="SAM" id="MobiDB-lite"/>
    </source>
</evidence>
<dbReference type="SUPFAM" id="SSF53706">
    <property type="entry name" value="Formate dehydrogenase/DMSO reductase, domains 1-3"/>
    <property type="match status" value="1"/>
</dbReference>
<dbReference type="CDD" id="cd02754">
    <property type="entry name" value="MopB_Nitrate-R-NapA-like"/>
    <property type="match status" value="1"/>
</dbReference>
<feature type="region of interest" description="Disordered" evidence="5">
    <location>
        <begin position="1773"/>
        <end position="1801"/>
    </location>
</feature>
<keyword evidence="4" id="KW-0411">Iron-sulfur</keyword>
<evidence type="ECO:0000256" key="1">
    <source>
        <dbReference type="ARBA" id="ARBA00022485"/>
    </source>
</evidence>
<evidence type="ECO:0000256" key="2">
    <source>
        <dbReference type="ARBA" id="ARBA00022723"/>
    </source>
</evidence>
<dbReference type="PROSITE" id="PS51669">
    <property type="entry name" value="4FE4S_MOW_BIS_MGD"/>
    <property type="match status" value="1"/>
</dbReference>
<dbReference type="Gene3D" id="3.40.228.10">
    <property type="entry name" value="Dimethylsulfoxide Reductase, domain 2"/>
    <property type="match status" value="1"/>
</dbReference>
<dbReference type="EMBL" id="CH408034">
    <property type="protein sequence ID" value="EAQ85565.1"/>
    <property type="molecule type" value="Genomic_DNA"/>
</dbReference>
<dbReference type="PANTHER" id="PTHR43105">
    <property type="entry name" value="RESPIRATORY NITRATE REDUCTASE"/>
    <property type="match status" value="1"/>
</dbReference>
<dbReference type="Gene3D" id="2.20.25.90">
    <property type="entry name" value="ADC-like domains"/>
    <property type="match status" value="1"/>
</dbReference>
<dbReference type="Gene3D" id="3.40.50.740">
    <property type="match status" value="1"/>
</dbReference>
<dbReference type="InParanoid" id="Q2GR25"/>
<feature type="region of interest" description="Disordered" evidence="5">
    <location>
        <begin position="922"/>
        <end position="962"/>
    </location>
</feature>
<dbReference type="VEuPathDB" id="FungiDB:CHGG_09579"/>
<keyword evidence="1" id="KW-0004">4Fe-4S</keyword>
<dbReference type="STRING" id="306901.Q2GR25"/>
<dbReference type="Gene3D" id="2.40.40.20">
    <property type="match status" value="1"/>
</dbReference>
<evidence type="ECO:0000259" key="6">
    <source>
        <dbReference type="PROSITE" id="PS51669"/>
    </source>
</evidence>
<dbReference type="InterPro" id="IPR022698">
    <property type="entry name" value="OrsD"/>
</dbReference>
<dbReference type="InterPro" id="IPR006963">
    <property type="entry name" value="Mopterin_OxRdtase_4Fe-4S_dom"/>
</dbReference>
<feature type="compositionally biased region" description="Basic residues" evidence="5">
    <location>
        <begin position="1791"/>
        <end position="1801"/>
    </location>
</feature>
<dbReference type="HOGENOM" id="CLU_238078_0_0_1"/>
<feature type="compositionally biased region" description="Low complexity" evidence="5">
    <location>
        <begin position="926"/>
        <end position="946"/>
    </location>
</feature>
<keyword evidence="8" id="KW-1185">Reference proteome</keyword>
<dbReference type="Pfam" id="PF12013">
    <property type="entry name" value="OrsD"/>
    <property type="match status" value="1"/>
</dbReference>
<dbReference type="Pfam" id="PF04879">
    <property type="entry name" value="Molybdop_Fe4S4"/>
    <property type="match status" value="1"/>
</dbReference>
<dbReference type="Proteomes" id="UP000001056">
    <property type="component" value="Unassembled WGS sequence"/>
</dbReference>
<accession>Q2GR25</accession>
<dbReference type="OrthoDB" id="10249365at2759"/>
<dbReference type="InterPro" id="IPR050123">
    <property type="entry name" value="Prok_molybdopt-oxidoreductase"/>
</dbReference>
<feature type="domain" description="4Fe-4S Mo/W bis-MGD-type" evidence="6">
    <location>
        <begin position="41"/>
        <end position="97"/>
    </location>
</feature>
<dbReference type="Pfam" id="PF00384">
    <property type="entry name" value="Molybdopterin"/>
    <property type="match status" value="1"/>
</dbReference>
<protein>
    <recommendedName>
        <fullName evidence="6">4Fe-4S Mo/W bis-MGD-type domain-containing protein</fullName>
    </recommendedName>
</protein>
<dbReference type="SUPFAM" id="SSF50692">
    <property type="entry name" value="ADC-like"/>
    <property type="match status" value="1"/>
</dbReference>
<dbReference type="GO" id="GO:0016491">
    <property type="term" value="F:oxidoreductase activity"/>
    <property type="evidence" value="ECO:0007669"/>
    <property type="project" value="InterPro"/>
</dbReference>
<dbReference type="eggNOG" id="ENOG502QUVZ">
    <property type="taxonomic scope" value="Eukaryota"/>
</dbReference>
<evidence type="ECO:0000313" key="7">
    <source>
        <dbReference type="EMBL" id="EAQ85565.1"/>
    </source>
</evidence>
<keyword evidence="3" id="KW-0408">Iron</keyword>
<dbReference type="InterPro" id="IPR006656">
    <property type="entry name" value="Mopterin_OxRdtase"/>
</dbReference>
<feature type="region of interest" description="Disordered" evidence="5">
    <location>
        <begin position="1419"/>
        <end position="1561"/>
    </location>
</feature>
<keyword evidence="2" id="KW-0479">Metal-binding</keyword>
<feature type="compositionally biased region" description="Polar residues" evidence="5">
    <location>
        <begin position="1523"/>
        <end position="1547"/>
    </location>
</feature>
<evidence type="ECO:0000313" key="8">
    <source>
        <dbReference type="Proteomes" id="UP000001056"/>
    </source>
</evidence>
<dbReference type="GeneID" id="4395112"/>
<dbReference type="InterPro" id="IPR009010">
    <property type="entry name" value="Asp_de-COase-like_dom_sf"/>
</dbReference>
<dbReference type="PANTHER" id="PTHR43105:SF10">
    <property type="entry name" value="NADH-QUINONE OXIDOREDUCTASE SUBUNIT G"/>
    <property type="match status" value="1"/>
</dbReference>
<dbReference type="SMART" id="SM00926">
    <property type="entry name" value="Molybdop_Fe4S4"/>
    <property type="match status" value="1"/>
</dbReference>
<organism evidence="7 8">
    <name type="scientific">Chaetomium globosum (strain ATCC 6205 / CBS 148.51 / DSM 1962 / NBRC 6347 / NRRL 1970)</name>
    <name type="common">Soil fungus</name>
    <dbReference type="NCBI Taxonomy" id="306901"/>
    <lineage>
        <taxon>Eukaryota</taxon>
        <taxon>Fungi</taxon>
        <taxon>Dikarya</taxon>
        <taxon>Ascomycota</taxon>
        <taxon>Pezizomycotina</taxon>
        <taxon>Sordariomycetes</taxon>
        <taxon>Sordariomycetidae</taxon>
        <taxon>Sordariales</taxon>
        <taxon>Chaetomiaceae</taxon>
        <taxon>Chaetomium</taxon>
    </lineage>
</organism>
<evidence type="ECO:0000256" key="4">
    <source>
        <dbReference type="ARBA" id="ARBA00023014"/>
    </source>
</evidence>
<dbReference type="GO" id="GO:0046872">
    <property type="term" value="F:metal ion binding"/>
    <property type="evidence" value="ECO:0007669"/>
    <property type="project" value="UniProtKB-KW"/>
</dbReference>
<sequence length="1801" mass="200636">MDTCNPLIQTRDSITDIWGPRTPYKDEWPARVDMAYDEEPERWVQSACVLCSNGCGIDIGVKHNKVVGVRGRILDRVNKGRLGPKGLTGWKALHSKDRLTHPLVRKNGRLEEVSWDEAMNLIVAKSKELQKHLTNHSIAFYTSGQLFLEEYYALALVGKAGLHTLHMDGNTRLCTATAAASMRETFGSDGQPGSYSDIDYTDCLFMVGHNTAATQTVLWSRILDRLEGPLPPKIIVVDPRLSETARRATLHLKPKVGTNLALLNGIQHLLFKNGWIDDEYISKHAIGRDELERVVAGYDPKSVESITGVPAEQLKEAARIIGTTKSLVSTALQGVYQSNQATASACQINNINLLRGLIGKAGSGILQMNGQPTAQNNREAGCDGEFPGFRNHQNPNHMQELAKLWNIDPIQVPHWNVPTHVQNLLNYIESGSVRMFWISGTNPLVSLPDLPRVRRLLTQPGLFLVCQDIYPNETTSIADVVLPAAQWGEKTGCFTNADRTVHISHKAVDPPGECKSDLEIFLDYARRMGFKDKDGNDLLPWKGPEEVFEAWKKASAGRPCDYTGLTYEPLTGGSGIQWPCNAKNPRGTERLYSDGKFPTNLEHCESFGHDLETGAPYTKGEYESINPAGRAILKACHYSPPIEEPDEEYPLRLSTGRKVHHFHTRTKTGRTALQQACPEPEVRVSKKDAANIGLTSLDRWDPISKQPMFKSGAVRIEKLRAFATGPHIREQHSAAIGQAETKSAVDTTTAAELTHRERHLDLWLGETYETTVQLLSIYETLIPTLIKDLEVEAGVRVMHRIASQMHDALAPHVRRYGENKQRGDHRAHILRRALFPEPKDSPDDAYEVLETLQGLAVYLAHIRVSITALLPAAQALWDQGFVEAVNTTQKCLGRMESWVNHQVKVRSPQTLLVPVRERIMTGGRVPSSPQGGRVRPRSRVPWPSRTRQTRRAAAHHDDASADRAFRGGQARSTLLVYFSGVAGLGADGSSFKRPSRYTSKLSALIYCARLLLLETVLPRFPHHHIRIAARPHRNQVERLNKVRVPAFCLGSQAPVGELLGLRNYGRKLARSDGPVFRVRWSEDDQVLSWDEGRISMQQFRALSHGLLRSVASSTRRLMYDLQPQVDLHALRDKMSDVGKGYSFVTEPANHLVDAFLALSERACLSPVNGLIGRSGWDQQAVRRYIELHDQALVELMALIHLTGGQAARATELMCLEHCNGASTSRGIYVYDGSFFLVTRHTKARSVTNQEFQVARMLPDEIGRLLYQYLVYIRPFTYMLQRRCYGIDVESSLLFCSPQRPDRLWKTHVLSGALRRLTESTVGRAFGTHVYRQLSIAVTEKHVRQIRNPFDRHNDRRRDADGGVAFAWQSGHRPWQRACMYGLDGAFPDSLQPALLQLYKWVSLEWHGFLQLGQPDPARQIPGMAAQPPRVSLLPNDCPLDVSEPASSAPLVRTVQPRTAPNGPQPDRTLPGHRSDQAGEEGPDAFPVYRPPKRRRLEEGEKPLKPLAPRAESAPNCTAPDDPSVQSAGYTQALQSRSTSPRNVSPTSIGTGTETGTGTGTETEMRMGIEMRMETETRTVTHIVQDGARVVGIVRPPILAPIREKGLRIVLFDEFFKRFPAFRIAVCREHCGAVTAKSVASHVDSYHSHLAPGDRRRIVEEGLALQDDGLLAANIDGIRFPSEVIPAMDGLPMWSDGKKCIQCGHIRRTRQDIQRHCQSAHGWINPRGRGRKLGAGPVGGLGEVWVDGIRCQRFGRTGALQRLFEVVPPASAGAVDSMQGRARGKDWSMSTRKAKGQRRRNN</sequence>